<evidence type="ECO:0000313" key="2">
    <source>
        <dbReference type="Proteomes" id="UP000248889"/>
    </source>
</evidence>
<gene>
    <name evidence="1" type="ORF">DN069_33460</name>
</gene>
<protein>
    <submittedName>
        <fullName evidence="1">Uncharacterized protein</fullName>
    </submittedName>
</protein>
<accession>A0A2X0I8N4</accession>
<dbReference type="Proteomes" id="UP000248889">
    <property type="component" value="Unassembled WGS sequence"/>
</dbReference>
<dbReference type="RefSeq" id="WP_111507006.1">
    <property type="nucleotide sequence ID" value="NZ_QKYN01000166.1"/>
</dbReference>
<name>A0A2X0I8N4_9ACTN</name>
<organism evidence="1 2">
    <name type="scientific">Streptacidiphilus pinicola</name>
    <dbReference type="NCBI Taxonomy" id="2219663"/>
    <lineage>
        <taxon>Bacteria</taxon>
        <taxon>Bacillati</taxon>
        <taxon>Actinomycetota</taxon>
        <taxon>Actinomycetes</taxon>
        <taxon>Kitasatosporales</taxon>
        <taxon>Streptomycetaceae</taxon>
        <taxon>Streptacidiphilus</taxon>
    </lineage>
</organism>
<sequence>MSIFSAGRNDSHITVHRPHTDAAGQHYRRVDFFGLEVGRAYTREDVKTFMVQCALDPALLDQPGVVEWFGGGPDVWE</sequence>
<keyword evidence="2" id="KW-1185">Reference proteome</keyword>
<reference evidence="1 2" key="1">
    <citation type="submission" date="2018-06" db="EMBL/GenBank/DDBJ databases">
        <title>Streptacidiphilus pinicola sp. nov., isolated from pine grove soil.</title>
        <authorList>
            <person name="Roh S.G."/>
            <person name="Park S."/>
            <person name="Kim M.-K."/>
            <person name="Yun B.-R."/>
            <person name="Park J."/>
            <person name="Kim M.J."/>
            <person name="Kim Y.S."/>
            <person name="Kim S.B."/>
        </authorList>
    </citation>
    <scope>NUCLEOTIDE SEQUENCE [LARGE SCALE GENOMIC DNA]</scope>
    <source>
        <strain evidence="1 2">MMS16-CNU450</strain>
    </source>
</reference>
<comment type="caution">
    <text evidence="1">The sequence shown here is derived from an EMBL/GenBank/DDBJ whole genome shotgun (WGS) entry which is preliminary data.</text>
</comment>
<dbReference type="EMBL" id="QKYN01000166">
    <property type="protein sequence ID" value="RAG81302.1"/>
    <property type="molecule type" value="Genomic_DNA"/>
</dbReference>
<proteinExistence type="predicted"/>
<dbReference type="AlphaFoldDB" id="A0A2X0I8N4"/>
<dbReference type="OrthoDB" id="3855187at2"/>
<evidence type="ECO:0000313" key="1">
    <source>
        <dbReference type="EMBL" id="RAG81302.1"/>
    </source>
</evidence>